<accession>A0A1A3NDV7</accession>
<evidence type="ECO:0000256" key="2">
    <source>
        <dbReference type="ARBA" id="ARBA00022605"/>
    </source>
</evidence>
<dbReference type="SUPFAM" id="SSF53720">
    <property type="entry name" value="ALDH-like"/>
    <property type="match status" value="1"/>
</dbReference>
<dbReference type="InterPro" id="IPR020593">
    <property type="entry name" value="G-glutamylP_reductase_CS"/>
</dbReference>
<dbReference type="Gene3D" id="3.40.605.10">
    <property type="entry name" value="Aldehyde Dehydrogenase, Chain A, domain 1"/>
    <property type="match status" value="1"/>
</dbReference>
<dbReference type="HAMAP" id="MF_00412">
    <property type="entry name" value="ProA"/>
    <property type="match status" value="1"/>
</dbReference>
<dbReference type="EMBL" id="LZLQ01000015">
    <property type="protein sequence ID" value="OBK19495.1"/>
    <property type="molecule type" value="Genomic_DNA"/>
</dbReference>
<dbReference type="UniPathway" id="UPA00098">
    <property type="reaction ID" value="UER00360"/>
</dbReference>
<keyword evidence="3 7" id="KW-0641">Proline biosynthesis</keyword>
<sequence>MSLPAPALPDLRKEVHDAARRARVAARVLASVPTAVKDRALHAAADAILANADQILAANAEDLNAARDAKIATAMLDRLALNPQRIDGIAAGLRQVAGLPDPVGEVLRGSTLPNGLQLRQLRVPLGVVGMIYEGRPNVTVDAFGLTLKSGNAALLRGSSSAARSNEALVTVLRAALDEQGLPADAVQLLPSADRATVTHLIQARGLVDVAIPRGGAGLIEAVVRDAQIPTIETGVGNCHVYVHEAADLEVAERILLNSKTRRPSVCNAAETLLVDAAIADEAMPRLLNALQGAGVAVHTDPGDDDLRREYLAMDIAVAVVDGVDGAIAHINEYGTGHTEAIVTTDLAAAQRFTEQVDAAAVMVNASTAFTDGEQFGFGAEIGISTQKLHARGPMGLPELTSTKWIVWGSPVTGHTRPA</sequence>
<dbReference type="Proteomes" id="UP000093629">
    <property type="component" value="Unassembled WGS sequence"/>
</dbReference>
<keyword evidence="10" id="KW-1185">Reference proteome</keyword>
<dbReference type="GO" id="GO:0005737">
    <property type="term" value="C:cytoplasm"/>
    <property type="evidence" value="ECO:0007669"/>
    <property type="project" value="UniProtKB-SubCell"/>
</dbReference>
<evidence type="ECO:0000256" key="7">
    <source>
        <dbReference type="HAMAP-Rule" id="MF_00412"/>
    </source>
</evidence>
<comment type="caution">
    <text evidence="9">The sequence shown here is derived from an EMBL/GenBank/DDBJ whole genome shotgun (WGS) entry which is preliminary data.</text>
</comment>
<feature type="domain" description="Aldehyde dehydrogenase" evidence="8">
    <location>
        <begin position="316"/>
        <end position="404"/>
    </location>
</feature>
<comment type="catalytic activity">
    <reaction evidence="6 7">
        <text>L-glutamate 5-semialdehyde + phosphate + NADP(+) = L-glutamyl 5-phosphate + NADPH + H(+)</text>
        <dbReference type="Rhea" id="RHEA:19541"/>
        <dbReference type="ChEBI" id="CHEBI:15378"/>
        <dbReference type="ChEBI" id="CHEBI:43474"/>
        <dbReference type="ChEBI" id="CHEBI:57783"/>
        <dbReference type="ChEBI" id="CHEBI:58066"/>
        <dbReference type="ChEBI" id="CHEBI:58274"/>
        <dbReference type="ChEBI" id="CHEBI:58349"/>
        <dbReference type="EC" id="1.2.1.41"/>
    </reaction>
</comment>
<name>A0A1A3NDV7_MYCAS</name>
<reference evidence="9 10" key="1">
    <citation type="submission" date="2016-06" db="EMBL/GenBank/DDBJ databases">
        <authorList>
            <person name="Kjaerup R.B."/>
            <person name="Dalgaard T.S."/>
            <person name="Juul-Madsen H.R."/>
        </authorList>
    </citation>
    <scope>NUCLEOTIDE SEQUENCE [LARGE SCALE GENOMIC DNA]</scope>
    <source>
        <strain evidence="9 10">1245139.5</strain>
    </source>
</reference>
<dbReference type="PIRSF" id="PIRSF000151">
    <property type="entry name" value="GPR"/>
    <property type="match status" value="1"/>
</dbReference>
<keyword evidence="4 7" id="KW-0521">NADP</keyword>
<dbReference type="InterPro" id="IPR016162">
    <property type="entry name" value="Ald_DH_N"/>
</dbReference>
<dbReference type="RefSeq" id="WP_065157124.1">
    <property type="nucleotide sequence ID" value="NZ_LZLQ01000015.1"/>
</dbReference>
<evidence type="ECO:0000256" key="4">
    <source>
        <dbReference type="ARBA" id="ARBA00022857"/>
    </source>
</evidence>
<proteinExistence type="inferred from homology"/>
<comment type="function">
    <text evidence="7">Catalyzes the NADPH-dependent reduction of L-glutamate 5-phosphate into L-glutamate 5-semialdehyde and phosphate. The product spontaneously undergoes cyclization to form 1-pyrroline-5-carboxylate.</text>
</comment>
<keyword evidence="5 7" id="KW-0560">Oxidoreductase</keyword>
<dbReference type="EC" id="1.2.1.41" evidence="7"/>
<feature type="domain" description="Aldehyde dehydrogenase" evidence="8">
    <location>
        <begin position="13"/>
        <end position="295"/>
    </location>
</feature>
<dbReference type="InterPro" id="IPR012134">
    <property type="entry name" value="Glu-5-SA_DH"/>
</dbReference>
<keyword evidence="7" id="KW-0963">Cytoplasm</keyword>
<dbReference type="GO" id="GO:0055129">
    <property type="term" value="P:L-proline biosynthetic process"/>
    <property type="evidence" value="ECO:0007669"/>
    <property type="project" value="UniProtKB-UniRule"/>
</dbReference>
<comment type="subcellular location">
    <subcellularLocation>
        <location evidence="7">Cytoplasm</location>
    </subcellularLocation>
</comment>
<dbReference type="CDD" id="cd07079">
    <property type="entry name" value="ALDH_F18-19_ProA-GPR"/>
    <property type="match status" value="1"/>
</dbReference>
<dbReference type="InterPro" id="IPR015590">
    <property type="entry name" value="Aldehyde_DH_dom"/>
</dbReference>
<protein>
    <recommendedName>
        <fullName evidence="7">Gamma-glutamyl phosphate reductase</fullName>
        <shortName evidence="7">GPR</shortName>
        <ecNumber evidence="7">1.2.1.41</ecNumber>
    </recommendedName>
    <alternativeName>
        <fullName evidence="7">Glutamate-5-semialdehyde dehydrogenase</fullName>
    </alternativeName>
    <alternativeName>
        <fullName evidence="7">Glutamyl-gamma-semialdehyde dehydrogenase</fullName>
        <shortName evidence="7">GSA dehydrogenase</shortName>
    </alternativeName>
</protein>
<dbReference type="PROSITE" id="PS01223">
    <property type="entry name" value="PROA"/>
    <property type="match status" value="1"/>
</dbReference>
<dbReference type="NCBIfam" id="TIGR00407">
    <property type="entry name" value="proA"/>
    <property type="match status" value="1"/>
</dbReference>
<dbReference type="Pfam" id="PF00171">
    <property type="entry name" value="Aldedh"/>
    <property type="match status" value="2"/>
</dbReference>
<dbReference type="OrthoDB" id="9809970at2"/>
<evidence type="ECO:0000256" key="5">
    <source>
        <dbReference type="ARBA" id="ARBA00023002"/>
    </source>
</evidence>
<dbReference type="GO" id="GO:0004350">
    <property type="term" value="F:glutamate-5-semialdehyde dehydrogenase activity"/>
    <property type="evidence" value="ECO:0007669"/>
    <property type="project" value="UniProtKB-UniRule"/>
</dbReference>
<dbReference type="AlphaFoldDB" id="A0A1A3NDV7"/>
<comment type="similarity">
    <text evidence="7">Belongs to the gamma-glutamyl phosphate reductase family.</text>
</comment>
<dbReference type="Gene3D" id="3.40.309.10">
    <property type="entry name" value="Aldehyde Dehydrogenase, Chain A, domain 2"/>
    <property type="match status" value="1"/>
</dbReference>
<organism evidence="9 10">
    <name type="scientific">Mycobacterium asiaticum</name>
    <dbReference type="NCBI Taxonomy" id="1790"/>
    <lineage>
        <taxon>Bacteria</taxon>
        <taxon>Bacillati</taxon>
        <taxon>Actinomycetota</taxon>
        <taxon>Actinomycetes</taxon>
        <taxon>Mycobacteriales</taxon>
        <taxon>Mycobacteriaceae</taxon>
        <taxon>Mycobacterium</taxon>
    </lineage>
</organism>
<evidence type="ECO:0000313" key="9">
    <source>
        <dbReference type="EMBL" id="OBK19495.1"/>
    </source>
</evidence>
<evidence type="ECO:0000259" key="8">
    <source>
        <dbReference type="Pfam" id="PF00171"/>
    </source>
</evidence>
<keyword evidence="2 7" id="KW-0028">Amino-acid biosynthesis</keyword>
<evidence type="ECO:0000256" key="6">
    <source>
        <dbReference type="ARBA" id="ARBA00049024"/>
    </source>
</evidence>
<evidence type="ECO:0000313" key="10">
    <source>
        <dbReference type="Proteomes" id="UP000093629"/>
    </source>
</evidence>
<dbReference type="InterPro" id="IPR000965">
    <property type="entry name" value="GPR_dom"/>
</dbReference>
<dbReference type="InterPro" id="IPR016163">
    <property type="entry name" value="Ald_DH_C"/>
</dbReference>
<comment type="pathway">
    <text evidence="1 7">Amino-acid biosynthesis; L-proline biosynthesis; L-glutamate 5-semialdehyde from L-glutamate: step 2/2.</text>
</comment>
<dbReference type="NCBIfam" id="NF001221">
    <property type="entry name" value="PRK00197.1"/>
    <property type="match status" value="1"/>
</dbReference>
<dbReference type="GO" id="GO:0050661">
    <property type="term" value="F:NADP binding"/>
    <property type="evidence" value="ECO:0007669"/>
    <property type="project" value="InterPro"/>
</dbReference>
<evidence type="ECO:0000256" key="3">
    <source>
        <dbReference type="ARBA" id="ARBA00022650"/>
    </source>
</evidence>
<dbReference type="InterPro" id="IPR016161">
    <property type="entry name" value="Ald_DH/histidinol_DH"/>
</dbReference>
<evidence type="ECO:0000256" key="1">
    <source>
        <dbReference type="ARBA" id="ARBA00004985"/>
    </source>
</evidence>
<dbReference type="PANTHER" id="PTHR11063:SF8">
    <property type="entry name" value="DELTA-1-PYRROLINE-5-CARBOXYLATE SYNTHASE"/>
    <property type="match status" value="1"/>
</dbReference>
<dbReference type="PANTHER" id="PTHR11063">
    <property type="entry name" value="GLUTAMATE SEMIALDEHYDE DEHYDROGENASE"/>
    <property type="match status" value="1"/>
</dbReference>
<gene>
    <name evidence="7" type="primary">proA</name>
    <name evidence="9" type="ORF">A5636_19135</name>
</gene>